<dbReference type="EMBL" id="JAPDDT010000016">
    <property type="protein sequence ID" value="MCW1925671.1"/>
    <property type="molecule type" value="Genomic_DNA"/>
</dbReference>
<keyword evidence="3" id="KW-1185">Reference proteome</keyword>
<evidence type="ECO:0000313" key="2">
    <source>
        <dbReference type="EMBL" id="MCW1925671.1"/>
    </source>
</evidence>
<organism evidence="2 3">
    <name type="scientific">Luteolibacter arcticus</name>
    <dbReference type="NCBI Taxonomy" id="1581411"/>
    <lineage>
        <taxon>Bacteria</taxon>
        <taxon>Pseudomonadati</taxon>
        <taxon>Verrucomicrobiota</taxon>
        <taxon>Verrucomicrobiia</taxon>
        <taxon>Verrucomicrobiales</taxon>
        <taxon>Verrucomicrobiaceae</taxon>
        <taxon>Luteolibacter</taxon>
    </lineage>
</organism>
<protein>
    <recommendedName>
        <fullName evidence="4">PEP-CTERM sorting domain-containing protein</fullName>
    </recommendedName>
</protein>
<comment type="caution">
    <text evidence="2">The sequence shown here is derived from an EMBL/GenBank/DDBJ whole genome shotgun (WGS) entry which is preliminary data.</text>
</comment>
<dbReference type="Proteomes" id="UP001320876">
    <property type="component" value="Unassembled WGS sequence"/>
</dbReference>
<evidence type="ECO:0000313" key="3">
    <source>
        <dbReference type="Proteomes" id="UP001320876"/>
    </source>
</evidence>
<dbReference type="RefSeq" id="WP_264489778.1">
    <property type="nucleotide sequence ID" value="NZ_JAPDDT010000016.1"/>
</dbReference>
<reference evidence="2 3" key="1">
    <citation type="submission" date="2022-10" db="EMBL/GenBank/DDBJ databases">
        <title>Luteolibacter arcticus strain CCTCC AB 2014275, whole genome shotgun sequencing project.</title>
        <authorList>
            <person name="Zhao G."/>
            <person name="Shen L."/>
        </authorList>
    </citation>
    <scope>NUCLEOTIDE SEQUENCE [LARGE SCALE GENOMIC DNA]</scope>
    <source>
        <strain evidence="2 3">CCTCC AB 2014275</strain>
    </source>
</reference>
<feature type="signal peptide" evidence="1">
    <location>
        <begin position="1"/>
        <end position="17"/>
    </location>
</feature>
<evidence type="ECO:0008006" key="4">
    <source>
        <dbReference type="Google" id="ProtNLM"/>
    </source>
</evidence>
<keyword evidence="1" id="KW-0732">Signal</keyword>
<gene>
    <name evidence="2" type="ORF">OKA05_24145</name>
</gene>
<proteinExistence type="predicted"/>
<accession>A0ABT3GQ81</accession>
<evidence type="ECO:0000256" key="1">
    <source>
        <dbReference type="SAM" id="SignalP"/>
    </source>
</evidence>
<sequence>MMHGIPLWLLSSVAASAVTVLQVDDFSAGRGQWRRGTINNEEPQFPGDPYLMLTSDGAGPGGKLITFNDGRWEGNYISAGVSSLSLDAVNFSGEPLSLRIAFGDTTAPFGGSGTWWVATFGILLDPQAGWQPLAWSLDESSFTRVQGEGSFGEVMSNVKTLRVLHGDTISPMGTNVVGGLGIDNVRAIPEPASHGILTAAVVPWLLRRRRGLAVSSRSATLRRQ</sequence>
<name>A0ABT3GQ81_9BACT</name>
<feature type="chain" id="PRO_5046035575" description="PEP-CTERM sorting domain-containing protein" evidence="1">
    <location>
        <begin position="18"/>
        <end position="224"/>
    </location>
</feature>